<dbReference type="PANTHER" id="PTHR30290:SF64">
    <property type="entry name" value="ABC TRANSPORTER PERIPLASMIC BINDING PROTEIN"/>
    <property type="match status" value="1"/>
</dbReference>
<dbReference type="EMBL" id="JZEX01000105">
    <property type="protein sequence ID" value="KKB11924.1"/>
    <property type="molecule type" value="Genomic_DNA"/>
</dbReference>
<feature type="domain" description="Solute-binding protein family 5" evidence="5">
    <location>
        <begin position="110"/>
        <end position="521"/>
    </location>
</feature>
<evidence type="ECO:0000313" key="6">
    <source>
        <dbReference type="EMBL" id="KKB11924.1"/>
    </source>
</evidence>
<protein>
    <recommendedName>
        <fullName evidence="5">Solute-binding protein family 5 domain-containing protein</fullName>
    </recommendedName>
</protein>
<dbReference type="Gene3D" id="3.40.190.10">
    <property type="entry name" value="Periplasmic binding protein-like II"/>
    <property type="match status" value="1"/>
</dbReference>
<dbReference type="InterPro" id="IPR030678">
    <property type="entry name" value="Peptide/Ni-bd"/>
</dbReference>
<dbReference type="AlphaFoldDB" id="A0A0F5FSS2"/>
<dbReference type="InterPro" id="IPR039424">
    <property type="entry name" value="SBP_5"/>
</dbReference>
<keyword evidence="3 4" id="KW-0732">Signal</keyword>
<comment type="subcellular location">
    <subcellularLocation>
        <location evidence="1">Periplasm</location>
    </subcellularLocation>
</comment>
<evidence type="ECO:0000256" key="4">
    <source>
        <dbReference type="SAM" id="SignalP"/>
    </source>
</evidence>
<dbReference type="GO" id="GO:0015833">
    <property type="term" value="P:peptide transport"/>
    <property type="evidence" value="ECO:0007669"/>
    <property type="project" value="TreeGrafter"/>
</dbReference>
<dbReference type="Proteomes" id="UP000033632">
    <property type="component" value="Unassembled WGS sequence"/>
</dbReference>
<dbReference type="InterPro" id="IPR000914">
    <property type="entry name" value="SBP_5_dom"/>
</dbReference>
<feature type="signal peptide" evidence="4">
    <location>
        <begin position="1"/>
        <end position="19"/>
    </location>
</feature>
<dbReference type="SUPFAM" id="SSF53850">
    <property type="entry name" value="Periplasmic binding protein-like II"/>
    <property type="match status" value="1"/>
</dbReference>
<evidence type="ECO:0000256" key="3">
    <source>
        <dbReference type="ARBA" id="ARBA00022729"/>
    </source>
</evidence>
<dbReference type="RefSeq" id="WP_046108528.1">
    <property type="nucleotide sequence ID" value="NZ_JZEX01000105.1"/>
</dbReference>
<keyword evidence="7" id="KW-1185">Reference proteome</keyword>
<name>A0A0F5FSS2_9HYPH</name>
<dbReference type="GO" id="GO:0030288">
    <property type="term" value="C:outer membrane-bounded periplasmic space"/>
    <property type="evidence" value="ECO:0007669"/>
    <property type="project" value="TreeGrafter"/>
</dbReference>
<feature type="chain" id="PRO_5002486715" description="Solute-binding protein family 5 domain-containing protein" evidence="4">
    <location>
        <begin position="20"/>
        <end position="620"/>
    </location>
</feature>
<gene>
    <name evidence="6" type="ORF">VE25_10255</name>
</gene>
<dbReference type="Pfam" id="PF00496">
    <property type="entry name" value="SBP_bac_5"/>
    <property type="match status" value="1"/>
</dbReference>
<proteinExistence type="inferred from homology"/>
<comment type="similarity">
    <text evidence="2">Belongs to the bacterial solute-binding protein 5 family.</text>
</comment>
<dbReference type="PIRSF" id="PIRSF002741">
    <property type="entry name" value="MppA"/>
    <property type="match status" value="1"/>
</dbReference>
<dbReference type="GO" id="GO:0042884">
    <property type="term" value="P:microcin transport"/>
    <property type="evidence" value="ECO:0007669"/>
    <property type="project" value="TreeGrafter"/>
</dbReference>
<organism evidence="6 7">
    <name type="scientific">Devosia geojensis</name>
    <dbReference type="NCBI Taxonomy" id="443610"/>
    <lineage>
        <taxon>Bacteria</taxon>
        <taxon>Pseudomonadati</taxon>
        <taxon>Pseudomonadota</taxon>
        <taxon>Alphaproteobacteria</taxon>
        <taxon>Hyphomicrobiales</taxon>
        <taxon>Devosiaceae</taxon>
        <taxon>Devosia</taxon>
    </lineage>
</organism>
<dbReference type="PANTHER" id="PTHR30290">
    <property type="entry name" value="PERIPLASMIC BINDING COMPONENT OF ABC TRANSPORTER"/>
    <property type="match status" value="1"/>
</dbReference>
<comment type="caution">
    <text evidence="6">The sequence shown here is derived from an EMBL/GenBank/DDBJ whole genome shotgun (WGS) entry which is preliminary data.</text>
</comment>
<evidence type="ECO:0000256" key="2">
    <source>
        <dbReference type="ARBA" id="ARBA00005695"/>
    </source>
</evidence>
<dbReference type="GO" id="GO:0043190">
    <property type="term" value="C:ATP-binding cassette (ABC) transporter complex"/>
    <property type="evidence" value="ECO:0007669"/>
    <property type="project" value="InterPro"/>
</dbReference>
<dbReference type="PATRIC" id="fig|443610.3.peg.228"/>
<accession>A0A0F5FSS2</accession>
<evidence type="ECO:0000256" key="1">
    <source>
        <dbReference type="ARBA" id="ARBA00004418"/>
    </source>
</evidence>
<dbReference type="OrthoDB" id="9803988at2"/>
<dbReference type="Gene3D" id="3.10.105.10">
    <property type="entry name" value="Dipeptide-binding Protein, Domain 3"/>
    <property type="match status" value="1"/>
</dbReference>
<sequence>MKAALPTLATLAFATFAFAAPAFAQDEERVWHHATSLGLEPKYPEGLTHFDYVNPDAPKGGLLRLGAMGSFDTFNPFLPQGEVASGLGLIYETLTTPSLDENQLVDYGVLVEAISWPDDYSSVTYRLNPDARWHDGEPVTAEDVIWSFETLVEINPDRAQYYANITGVEETAPGEVTFSFDETGNRELPKILGQLIVLPKHWWEGTDANGNQRDIRRSTLEPPLGSGPYRIKSFEAGRTVAYERVEDYWGLDHPTQVGQNNIGEIRYEYFLDLNVEFEAFKGDRIDMWPENEARRWATAYDFPAVNDGRVIKEEFPQDYAGRGVMVGFIYNLRDEKFQNPLVREALNYAFNFEELNRTQFFGQYERISSFFQGIDELTSRDLPQGEELEILESVRDLVPPEVFTEPYVNPTSPDAAALRNNLRTALNLLTEAGYTLQGTQLVDANGQQLTIEILLQGATIEPVAQNLVNNLAQIGIAATIRTADSAQYVNRIRSFDYELLYQQWVQSASPGNEQRFFFGSSSAEEEGSSNYAGLADPGVDALINKVIFADDRETLEAATRALDRVLLAHHIIIPSYMRGASWMALWDRYSRPETLPEYSSGFPTIWWYDEEKAARTGVAR</sequence>
<dbReference type="STRING" id="443610.VE25_10255"/>
<dbReference type="CDD" id="cd08497">
    <property type="entry name" value="MbnE-like"/>
    <property type="match status" value="1"/>
</dbReference>
<dbReference type="GO" id="GO:1904680">
    <property type="term" value="F:peptide transmembrane transporter activity"/>
    <property type="evidence" value="ECO:0007669"/>
    <property type="project" value="TreeGrafter"/>
</dbReference>
<reference evidence="6 7" key="1">
    <citation type="submission" date="2015-03" db="EMBL/GenBank/DDBJ databases">
        <authorList>
            <person name="Hassan Y.I."/>
            <person name="Lepp D."/>
            <person name="Li X.-Z."/>
            <person name="Zhou T."/>
        </authorList>
    </citation>
    <scope>NUCLEOTIDE SEQUENCE [LARGE SCALE GENOMIC DNA]</scope>
    <source>
        <strain evidence="6 7">BD-c194</strain>
    </source>
</reference>
<evidence type="ECO:0000313" key="7">
    <source>
        <dbReference type="Proteomes" id="UP000033632"/>
    </source>
</evidence>
<evidence type="ECO:0000259" key="5">
    <source>
        <dbReference type="Pfam" id="PF00496"/>
    </source>
</evidence>